<evidence type="ECO:0000256" key="1">
    <source>
        <dbReference type="ARBA" id="ARBA00004141"/>
    </source>
</evidence>
<organism evidence="10">
    <name type="scientific">Alexandrium catenella</name>
    <name type="common">Red tide dinoflagellate</name>
    <name type="synonym">Gonyaulax catenella</name>
    <dbReference type="NCBI Taxonomy" id="2925"/>
    <lineage>
        <taxon>Eukaryota</taxon>
        <taxon>Sar</taxon>
        <taxon>Alveolata</taxon>
        <taxon>Dinophyceae</taxon>
        <taxon>Gonyaulacales</taxon>
        <taxon>Pyrocystaceae</taxon>
        <taxon>Alexandrium</taxon>
    </lineage>
</organism>
<keyword evidence="3 9" id="KW-0813">Transport</keyword>
<accession>A0A7S1L6J6</accession>
<evidence type="ECO:0000256" key="3">
    <source>
        <dbReference type="ARBA" id="ARBA00022448"/>
    </source>
</evidence>
<evidence type="ECO:0000256" key="2">
    <source>
        <dbReference type="ARBA" id="ARBA00006375"/>
    </source>
</evidence>
<evidence type="ECO:0000256" key="9">
    <source>
        <dbReference type="RuleBase" id="RU000488"/>
    </source>
</evidence>
<dbReference type="AlphaFoldDB" id="A0A7S1L6J6"/>
<dbReference type="PROSITE" id="PS50920">
    <property type="entry name" value="SOLCAR"/>
    <property type="match status" value="3"/>
</dbReference>
<dbReference type="InterPro" id="IPR050391">
    <property type="entry name" value="Mito_Metabolite_Transporter"/>
</dbReference>
<keyword evidence="7 8" id="KW-0472">Membrane</keyword>
<proteinExistence type="inferred from homology"/>
<comment type="subcellular location">
    <subcellularLocation>
        <location evidence="1">Membrane</location>
        <topology evidence="1">Multi-pass membrane protein</topology>
    </subcellularLocation>
</comment>
<evidence type="ECO:0000313" key="10">
    <source>
        <dbReference type="EMBL" id="CAD9095813.1"/>
    </source>
</evidence>
<dbReference type="GO" id="GO:0016020">
    <property type="term" value="C:membrane"/>
    <property type="evidence" value="ECO:0007669"/>
    <property type="project" value="UniProtKB-SubCell"/>
</dbReference>
<dbReference type="SUPFAM" id="SSF103506">
    <property type="entry name" value="Mitochondrial carrier"/>
    <property type="match status" value="1"/>
</dbReference>
<keyword evidence="4 8" id="KW-0812">Transmembrane</keyword>
<dbReference type="EMBL" id="HBGE01008269">
    <property type="protein sequence ID" value="CAD9095813.1"/>
    <property type="molecule type" value="Transcribed_RNA"/>
</dbReference>
<evidence type="ECO:0000256" key="7">
    <source>
        <dbReference type="ARBA" id="ARBA00023136"/>
    </source>
</evidence>
<dbReference type="InterPro" id="IPR023395">
    <property type="entry name" value="MCP_dom_sf"/>
</dbReference>
<dbReference type="GO" id="GO:0055085">
    <property type="term" value="P:transmembrane transport"/>
    <property type="evidence" value="ECO:0007669"/>
    <property type="project" value="InterPro"/>
</dbReference>
<reference evidence="10" key="1">
    <citation type="submission" date="2021-01" db="EMBL/GenBank/DDBJ databases">
        <authorList>
            <person name="Corre E."/>
            <person name="Pelletier E."/>
            <person name="Niang G."/>
            <person name="Scheremetjew M."/>
            <person name="Finn R."/>
            <person name="Kale V."/>
            <person name="Holt S."/>
            <person name="Cochrane G."/>
            <person name="Meng A."/>
            <person name="Brown T."/>
            <person name="Cohen L."/>
        </authorList>
    </citation>
    <scope>NUCLEOTIDE SEQUENCE</scope>
    <source>
        <strain evidence="10">OF101</strain>
    </source>
</reference>
<gene>
    <name evidence="10" type="ORF">ACAT0790_LOCUS4979</name>
</gene>
<keyword evidence="6" id="KW-1133">Transmembrane helix</keyword>
<dbReference type="Pfam" id="PF00153">
    <property type="entry name" value="Mito_carr"/>
    <property type="match status" value="3"/>
</dbReference>
<keyword evidence="5" id="KW-0677">Repeat</keyword>
<dbReference type="InterPro" id="IPR018108">
    <property type="entry name" value="MCP_transmembrane"/>
</dbReference>
<sequence length="301" mass="32175">MENKSVARGMVYGGAASCAAEVVTMPVDVVKTRLQMDGASTARRYRGSLDCALQLVRSDGPQALFRGLPPALLRQSTYGSLRYGLYMPIRNALGVDPSKPKEIPLHKKVIAGAAAGALASGIANPTDLVKVRMQTDGMSGVAGEAAAQRKYRGVVHCFTTTLRDEGVLGLWTGAGPTMGRATALAAAELATYDEVKMRLVHYGIIQQEGLLLHASTALVSGYVSTVASSPFDVVKSRVMGQPVDAQGRGVLYSGMLDCFSKLIRREGPLSLYRGFWPNFGRVVPRVTIVFIAMEQLKARLG</sequence>
<name>A0A7S1L6J6_ALECA</name>
<evidence type="ECO:0000256" key="8">
    <source>
        <dbReference type="PROSITE-ProRule" id="PRU00282"/>
    </source>
</evidence>
<dbReference type="Gene3D" id="1.50.40.10">
    <property type="entry name" value="Mitochondrial carrier domain"/>
    <property type="match status" value="1"/>
</dbReference>
<feature type="repeat" description="Solcar" evidence="8">
    <location>
        <begin position="208"/>
        <end position="299"/>
    </location>
</feature>
<comment type="similarity">
    <text evidence="2 9">Belongs to the mitochondrial carrier (TC 2.A.29) family.</text>
</comment>
<protein>
    <submittedName>
        <fullName evidence="10">Uncharacterized protein</fullName>
    </submittedName>
</protein>
<dbReference type="PANTHER" id="PTHR45618">
    <property type="entry name" value="MITOCHONDRIAL DICARBOXYLATE CARRIER-RELATED"/>
    <property type="match status" value="1"/>
</dbReference>
<evidence type="ECO:0000256" key="5">
    <source>
        <dbReference type="ARBA" id="ARBA00022737"/>
    </source>
</evidence>
<feature type="repeat" description="Solcar" evidence="8">
    <location>
        <begin position="4"/>
        <end position="92"/>
    </location>
</feature>
<evidence type="ECO:0000256" key="6">
    <source>
        <dbReference type="ARBA" id="ARBA00022989"/>
    </source>
</evidence>
<dbReference type="PRINTS" id="PR00784">
    <property type="entry name" value="MTUNCOUPLING"/>
</dbReference>
<dbReference type="InterPro" id="IPR002067">
    <property type="entry name" value="MCP"/>
</dbReference>
<feature type="repeat" description="Solcar" evidence="8">
    <location>
        <begin position="103"/>
        <end position="198"/>
    </location>
</feature>
<evidence type="ECO:0000256" key="4">
    <source>
        <dbReference type="ARBA" id="ARBA00022692"/>
    </source>
</evidence>